<evidence type="ECO:0000313" key="2">
    <source>
        <dbReference type="EMBL" id="KAI2647485.1"/>
    </source>
</evidence>
<reference evidence="2 3" key="1">
    <citation type="submission" date="2022-01" db="EMBL/GenBank/DDBJ databases">
        <title>A high-quality chromosome-level genome assembly of rohu carp, Labeo rohita.</title>
        <authorList>
            <person name="Arick M.A. II"/>
            <person name="Hsu C.-Y."/>
            <person name="Magbanua Z."/>
            <person name="Pechanova O."/>
            <person name="Grover C."/>
            <person name="Miller E."/>
            <person name="Thrash A."/>
            <person name="Ezzel L."/>
            <person name="Alam S."/>
            <person name="Benzie J."/>
            <person name="Hamilton M."/>
            <person name="Karsi A."/>
            <person name="Lawrence M.L."/>
            <person name="Peterson D.G."/>
        </authorList>
    </citation>
    <scope>NUCLEOTIDE SEQUENCE [LARGE SCALE GENOMIC DNA]</scope>
    <source>
        <strain evidence="3">BAU-BD-2019</strain>
        <tissue evidence="2">Blood</tissue>
    </source>
</reference>
<organism evidence="2 3">
    <name type="scientific">Labeo rohita</name>
    <name type="common">Indian major carp</name>
    <name type="synonym">Cyprinus rohita</name>
    <dbReference type="NCBI Taxonomy" id="84645"/>
    <lineage>
        <taxon>Eukaryota</taxon>
        <taxon>Metazoa</taxon>
        <taxon>Chordata</taxon>
        <taxon>Craniata</taxon>
        <taxon>Vertebrata</taxon>
        <taxon>Euteleostomi</taxon>
        <taxon>Actinopterygii</taxon>
        <taxon>Neopterygii</taxon>
        <taxon>Teleostei</taxon>
        <taxon>Ostariophysi</taxon>
        <taxon>Cypriniformes</taxon>
        <taxon>Cyprinidae</taxon>
        <taxon>Labeoninae</taxon>
        <taxon>Labeonini</taxon>
        <taxon>Labeo</taxon>
    </lineage>
</organism>
<dbReference type="InterPro" id="IPR032567">
    <property type="entry name" value="RTL1-rel"/>
</dbReference>
<evidence type="ECO:0000256" key="1">
    <source>
        <dbReference type="SAM" id="MobiDB-lite"/>
    </source>
</evidence>
<dbReference type="PANTHER" id="PTHR15503:SF22">
    <property type="entry name" value="TRANSPOSON TY3-I GAG POLYPROTEIN"/>
    <property type="match status" value="1"/>
</dbReference>
<feature type="region of interest" description="Disordered" evidence="1">
    <location>
        <begin position="210"/>
        <end position="230"/>
    </location>
</feature>
<evidence type="ECO:0000313" key="3">
    <source>
        <dbReference type="Proteomes" id="UP000830375"/>
    </source>
</evidence>
<sequence>MDPHTVDPSLNLTSLTEEVVKTLQTLRLPSTETASPPSNPPPQVPAPTQTTASLCLAYPEKFESRITSHGGELHCLCMFSTDRQAFDWATAVWNLHQPTFPSFEDFLRRFREVFDLPKGGDGAGEQQILTLRQQKYSAAEFSLTFRTLTAQTGWPDDPLKLHFRRGLNVELQSELACRDEGKTLDKLTDLTIRIDNLIRHRRLNRSSFYQPLSPPLPDQEAMQVGHSRLSPEERDRLFRKNLRLYWGQPGHTKAPVPRDPSITHLLR</sequence>
<proteinExistence type="predicted"/>
<comment type="caution">
    <text evidence="2">The sequence shown here is derived from an EMBL/GenBank/DDBJ whole genome shotgun (WGS) entry which is preliminary data.</text>
</comment>
<dbReference type="Proteomes" id="UP000830375">
    <property type="component" value="Unassembled WGS sequence"/>
</dbReference>
<dbReference type="PANTHER" id="PTHR15503">
    <property type="entry name" value="LDOC1 RELATED"/>
    <property type="match status" value="1"/>
</dbReference>
<dbReference type="EMBL" id="JACTAM010000310">
    <property type="protein sequence ID" value="KAI2647485.1"/>
    <property type="molecule type" value="Genomic_DNA"/>
</dbReference>
<gene>
    <name evidence="2" type="ORF">H4Q32_029109</name>
</gene>
<accession>A0ABQ8L9R8</accession>
<feature type="region of interest" description="Disordered" evidence="1">
    <location>
        <begin position="29"/>
        <end position="49"/>
    </location>
</feature>
<protein>
    <submittedName>
        <fullName evidence="2">Retrotransposon-like protein 1</fullName>
    </submittedName>
</protein>
<name>A0ABQ8L9R8_LABRO</name>
<keyword evidence="3" id="KW-1185">Reference proteome</keyword>